<feature type="region of interest" description="Disordered" evidence="1">
    <location>
        <begin position="370"/>
        <end position="392"/>
    </location>
</feature>
<dbReference type="OrthoDB" id="3259897at2759"/>
<proteinExistence type="predicted"/>
<feature type="compositionally biased region" description="Polar residues" evidence="1">
    <location>
        <begin position="31"/>
        <end position="48"/>
    </location>
</feature>
<feature type="region of interest" description="Disordered" evidence="1">
    <location>
        <begin position="24"/>
        <end position="48"/>
    </location>
</feature>
<reference evidence="3" key="2">
    <citation type="submission" date="2015-01" db="EMBL/GenBank/DDBJ databases">
        <title>Evolutionary Origins and Diversification of the Mycorrhizal Mutualists.</title>
        <authorList>
            <consortium name="DOE Joint Genome Institute"/>
            <consortium name="Mycorrhizal Genomics Consortium"/>
            <person name="Kohler A."/>
            <person name="Kuo A."/>
            <person name="Nagy L.G."/>
            <person name="Floudas D."/>
            <person name="Copeland A."/>
            <person name="Barry K.W."/>
            <person name="Cichocki N."/>
            <person name="Veneault-Fourrey C."/>
            <person name="LaButti K."/>
            <person name="Lindquist E.A."/>
            <person name="Lipzen A."/>
            <person name="Lundell T."/>
            <person name="Morin E."/>
            <person name="Murat C."/>
            <person name="Riley R."/>
            <person name="Ohm R."/>
            <person name="Sun H."/>
            <person name="Tunlid A."/>
            <person name="Henrissat B."/>
            <person name="Grigoriev I.V."/>
            <person name="Hibbett D.S."/>
            <person name="Martin F."/>
        </authorList>
    </citation>
    <scope>NUCLEOTIDE SEQUENCE [LARGE SCALE GENOMIC DNA]</scope>
    <source>
        <strain evidence="3">F 1598</strain>
    </source>
</reference>
<gene>
    <name evidence="2" type="ORF">PILCRDRAFT_810706</name>
</gene>
<keyword evidence="3" id="KW-1185">Reference proteome</keyword>
<organism evidence="2 3">
    <name type="scientific">Piloderma croceum (strain F 1598)</name>
    <dbReference type="NCBI Taxonomy" id="765440"/>
    <lineage>
        <taxon>Eukaryota</taxon>
        <taxon>Fungi</taxon>
        <taxon>Dikarya</taxon>
        <taxon>Basidiomycota</taxon>
        <taxon>Agaricomycotina</taxon>
        <taxon>Agaricomycetes</taxon>
        <taxon>Agaricomycetidae</taxon>
        <taxon>Atheliales</taxon>
        <taxon>Atheliaceae</taxon>
        <taxon>Piloderma</taxon>
    </lineage>
</organism>
<evidence type="ECO:0000313" key="3">
    <source>
        <dbReference type="Proteomes" id="UP000054166"/>
    </source>
</evidence>
<dbReference type="STRING" id="765440.A0A0C3G592"/>
<reference evidence="2 3" key="1">
    <citation type="submission" date="2014-04" db="EMBL/GenBank/DDBJ databases">
        <authorList>
            <consortium name="DOE Joint Genome Institute"/>
            <person name="Kuo A."/>
            <person name="Tarkka M."/>
            <person name="Buscot F."/>
            <person name="Kohler A."/>
            <person name="Nagy L.G."/>
            <person name="Floudas D."/>
            <person name="Copeland A."/>
            <person name="Barry K.W."/>
            <person name="Cichocki N."/>
            <person name="Veneault-Fourrey C."/>
            <person name="LaButti K."/>
            <person name="Lindquist E.A."/>
            <person name="Lipzen A."/>
            <person name="Lundell T."/>
            <person name="Morin E."/>
            <person name="Murat C."/>
            <person name="Sun H."/>
            <person name="Tunlid A."/>
            <person name="Henrissat B."/>
            <person name="Grigoriev I.V."/>
            <person name="Hibbett D.S."/>
            <person name="Martin F."/>
            <person name="Nordberg H.P."/>
            <person name="Cantor M.N."/>
            <person name="Hua S.X."/>
        </authorList>
    </citation>
    <scope>NUCLEOTIDE SEQUENCE [LARGE SCALE GENOMIC DNA]</scope>
    <source>
        <strain evidence="2 3">F 1598</strain>
    </source>
</reference>
<protein>
    <submittedName>
        <fullName evidence="2">Uncharacterized protein</fullName>
    </submittedName>
</protein>
<feature type="compositionally biased region" description="Low complexity" evidence="1">
    <location>
        <begin position="379"/>
        <end position="391"/>
    </location>
</feature>
<dbReference type="AlphaFoldDB" id="A0A0C3G592"/>
<feature type="region of interest" description="Disordered" evidence="1">
    <location>
        <begin position="451"/>
        <end position="474"/>
    </location>
</feature>
<dbReference type="InParanoid" id="A0A0C3G592"/>
<dbReference type="EMBL" id="KN832971">
    <property type="protein sequence ID" value="KIM91435.1"/>
    <property type="molecule type" value="Genomic_DNA"/>
</dbReference>
<name>A0A0C3G592_PILCF</name>
<sequence>MSGPMTTRHSPPLHVNINVAVASDPGARRPSASNSAMTFPSPPMNSVQSSLNISQVQEMGILYPHISVCRSLHMEVQIASPSVKVVHQEELQTSRSLPVFHENDRVGGRIILDPACYQSGRLSISIEGVFQYTSSQTQAVDESYNEKPSNGRHVFLSSTNVIPVGPPSDLMTPRTPAFIRDAFATHSRRRPSVSSVHSAKDGVKESSTTGRCFPFSFDMPLGRQSGQEMPPTFSTSSLVMTGTRGRSFVEKAEVTYKVTALWEPGDGHENRAQLEVPLILQPDNDFQSLDAIIAQPEFWLEMPLSSDRPIPFQCAITLPSPANFPRTSLLPYYVVFTTVPRSLALARDIAMRATISVALVREVTISAPLSLPPTPPLTPSSSADDSDSSISHRMTHRRLFRRVAKSAPTVLLRTPRIPEEATSTINKPLPRLPSVDPQPFSESRVLLTDAYKGFPKRPRNRGNERQSESSDSLPDGLYKGQILLKRDMLPAIDWPGVGVKYYLDVSILFRQNRASARIPIRIY</sequence>
<evidence type="ECO:0000256" key="1">
    <source>
        <dbReference type="SAM" id="MobiDB-lite"/>
    </source>
</evidence>
<evidence type="ECO:0000313" key="2">
    <source>
        <dbReference type="EMBL" id="KIM91435.1"/>
    </source>
</evidence>
<dbReference type="HOGENOM" id="CLU_556734_0_0_1"/>
<dbReference type="Proteomes" id="UP000054166">
    <property type="component" value="Unassembled WGS sequence"/>
</dbReference>
<accession>A0A0C3G592</accession>